<organism evidence="2 3">
    <name type="scientific">Stenotrophomonas nitritireducens</name>
    <dbReference type="NCBI Taxonomy" id="83617"/>
    <lineage>
        <taxon>Bacteria</taxon>
        <taxon>Pseudomonadati</taxon>
        <taxon>Pseudomonadota</taxon>
        <taxon>Gammaproteobacteria</taxon>
        <taxon>Lysobacterales</taxon>
        <taxon>Lysobacteraceae</taxon>
        <taxon>Stenotrophomonas</taxon>
    </lineage>
</organism>
<reference evidence="2 3" key="1">
    <citation type="submission" date="2015-05" db="EMBL/GenBank/DDBJ databases">
        <title>Genome sequencing and analysis of members of genus Stenotrophomonas.</title>
        <authorList>
            <person name="Patil P.P."/>
            <person name="Midha S."/>
            <person name="Patil P.B."/>
        </authorList>
    </citation>
    <scope>NUCLEOTIDE SEQUENCE [LARGE SCALE GENOMIC DNA]</scope>
    <source>
        <strain evidence="2 3">DSM 12575</strain>
    </source>
</reference>
<comment type="caution">
    <text evidence="2">The sequence shown here is derived from an EMBL/GenBank/DDBJ whole genome shotgun (WGS) entry which is preliminary data.</text>
</comment>
<keyword evidence="3" id="KW-1185">Reference proteome</keyword>
<dbReference type="Gene3D" id="3.10.180.10">
    <property type="entry name" value="2,3-Dihydroxybiphenyl 1,2-Dioxygenase, domain 1"/>
    <property type="match status" value="1"/>
</dbReference>
<dbReference type="InterPro" id="IPR029068">
    <property type="entry name" value="Glyas_Bleomycin-R_OHBP_Dase"/>
</dbReference>
<dbReference type="EMBL" id="LDJG01000015">
    <property type="protein sequence ID" value="KRG56814.1"/>
    <property type="molecule type" value="Genomic_DNA"/>
</dbReference>
<feature type="domain" description="Glyoxalase/fosfomycin resistance/dioxygenase" evidence="1">
    <location>
        <begin position="12"/>
        <end position="116"/>
    </location>
</feature>
<proteinExistence type="predicted"/>
<dbReference type="InterPro" id="IPR004360">
    <property type="entry name" value="Glyas_Fos-R_dOase_dom"/>
</dbReference>
<dbReference type="Pfam" id="PF00903">
    <property type="entry name" value="Glyoxalase"/>
    <property type="match status" value="1"/>
</dbReference>
<evidence type="ECO:0000259" key="1">
    <source>
        <dbReference type="Pfam" id="PF00903"/>
    </source>
</evidence>
<dbReference type="RefSeq" id="WP_055766572.1">
    <property type="nucleotide sequence ID" value="NZ_LDJG01000015.1"/>
</dbReference>
<dbReference type="SUPFAM" id="SSF54593">
    <property type="entry name" value="Glyoxalase/Bleomycin resistance protein/Dihydroxybiphenyl dioxygenase"/>
    <property type="match status" value="1"/>
</dbReference>
<gene>
    <name evidence="2" type="ORF">ABB22_10160</name>
</gene>
<evidence type="ECO:0000313" key="3">
    <source>
        <dbReference type="Proteomes" id="UP000050902"/>
    </source>
</evidence>
<evidence type="ECO:0000313" key="2">
    <source>
        <dbReference type="EMBL" id="KRG56814.1"/>
    </source>
</evidence>
<protein>
    <submittedName>
        <fullName evidence="2">Glyoxalase</fullName>
    </submittedName>
</protein>
<name>A0ABR5NJ07_9GAMM</name>
<dbReference type="CDD" id="cd08356">
    <property type="entry name" value="VOC_CChe_VCA0619_like"/>
    <property type="match status" value="1"/>
</dbReference>
<accession>A0ABR5NJ07</accession>
<dbReference type="Proteomes" id="UP000050902">
    <property type="component" value="Unassembled WGS sequence"/>
</dbReference>
<sequence length="125" mass="14430">MNLETVEIKAFVPARDMDLSLRFYRDLGFSVPWSSDDLAYLHAGDCSFLLQKFYVAEHAGNFMMHMLVADVESWWRQVQAQRLAERYGVRALPPEDRPWAIRDFVLTDPSGVLWRIGQNIDPPSA</sequence>